<dbReference type="InterPro" id="IPR040976">
    <property type="entry name" value="Pkinase_fungal"/>
</dbReference>
<accession>A0A4S4L772</accession>
<proteinExistence type="predicted"/>
<sequence>MGDQLQQEDIQRFIFIWGSVTLSADLCVFWDDVKKRVIKDHWRDEDRRYNESVILEKIKGIPGTGQVDFSEVVKGPGHSGDLFTGTSKLRSRGKWSVLKSKGDPLSKRKSVLQVLKTVYDGIEAHQACLKYKRVLHRDVSRYNLLINPVHYDTEFDDEQAPVFGFLSAIVRMLCRKRVKEEVILIDWDNAADLEEGNVLSALTGRTGMPMFVSIGVAMGNIRRTGITREDFPVLTGEAKRLYVQAYSQEIYDNTDTDLIMTLNHLLIHYFENHNFAKDGSDFRESILVKDAAFWKAILHLELACLVERLEEMCLYLSAEWAYWPEPPEDHAHEAFKRLLLKAIL</sequence>
<dbReference type="EMBL" id="SGPK01000152">
    <property type="protein sequence ID" value="THH07255.1"/>
    <property type="molecule type" value="Genomic_DNA"/>
</dbReference>
<evidence type="ECO:0000313" key="3">
    <source>
        <dbReference type="Proteomes" id="UP000308199"/>
    </source>
</evidence>
<evidence type="ECO:0000259" key="1">
    <source>
        <dbReference type="Pfam" id="PF17667"/>
    </source>
</evidence>
<feature type="domain" description="Fungal-type protein kinase" evidence="1">
    <location>
        <begin position="97"/>
        <end position="219"/>
    </location>
</feature>
<dbReference type="AlphaFoldDB" id="A0A4S4L772"/>
<evidence type="ECO:0000313" key="2">
    <source>
        <dbReference type="EMBL" id="THH07255.1"/>
    </source>
</evidence>
<gene>
    <name evidence="2" type="ORF">EW145_g3520</name>
</gene>
<dbReference type="OrthoDB" id="2791154at2759"/>
<organism evidence="2 3">
    <name type="scientific">Phellinidium pouzarii</name>
    <dbReference type="NCBI Taxonomy" id="167371"/>
    <lineage>
        <taxon>Eukaryota</taxon>
        <taxon>Fungi</taxon>
        <taxon>Dikarya</taxon>
        <taxon>Basidiomycota</taxon>
        <taxon>Agaricomycotina</taxon>
        <taxon>Agaricomycetes</taxon>
        <taxon>Hymenochaetales</taxon>
        <taxon>Hymenochaetaceae</taxon>
        <taxon>Phellinidium</taxon>
    </lineage>
</organism>
<dbReference type="Pfam" id="PF17667">
    <property type="entry name" value="Pkinase_fungal"/>
    <property type="match status" value="1"/>
</dbReference>
<comment type="caution">
    <text evidence="2">The sequence shown here is derived from an EMBL/GenBank/DDBJ whole genome shotgun (WGS) entry which is preliminary data.</text>
</comment>
<dbReference type="Proteomes" id="UP000308199">
    <property type="component" value="Unassembled WGS sequence"/>
</dbReference>
<protein>
    <recommendedName>
        <fullName evidence="1">Fungal-type protein kinase domain-containing protein</fullName>
    </recommendedName>
</protein>
<keyword evidence="3" id="KW-1185">Reference proteome</keyword>
<reference evidence="2 3" key="1">
    <citation type="submission" date="2019-02" db="EMBL/GenBank/DDBJ databases">
        <title>Genome sequencing of the rare red list fungi Phellinidium pouzarii.</title>
        <authorList>
            <person name="Buettner E."/>
            <person name="Kellner H."/>
        </authorList>
    </citation>
    <scope>NUCLEOTIDE SEQUENCE [LARGE SCALE GENOMIC DNA]</scope>
    <source>
        <strain evidence="2 3">DSM 108285</strain>
    </source>
</reference>
<name>A0A4S4L772_9AGAM</name>